<evidence type="ECO:0000313" key="1">
    <source>
        <dbReference type="EMBL" id="SDF16947.1"/>
    </source>
</evidence>
<dbReference type="InterPro" id="IPR038705">
    <property type="entry name" value="YabP_sf"/>
</dbReference>
<reference evidence="2" key="1">
    <citation type="submission" date="2016-10" db="EMBL/GenBank/DDBJ databases">
        <authorList>
            <person name="Varghese N."/>
            <person name="Submissions S."/>
        </authorList>
    </citation>
    <scope>NUCLEOTIDE SEQUENCE [LARGE SCALE GENOMIC DNA]</scope>
    <source>
        <strain evidence="2">DSM 23256</strain>
    </source>
</reference>
<sequence length="93" mass="10480">MPIDDKTPKWRHQVTLVDREELTVEGVVGLGSYDEHEIVMETERGTLVIKGEGLDIKQLSLDKGNITVEGMIKSLTYDEETKNKKGLLGRLLK</sequence>
<dbReference type="OrthoDB" id="9795125at2"/>
<gene>
    <name evidence="1" type="ORF">SAMN05660235_00684</name>
</gene>
<dbReference type="Gene3D" id="2.60.40.2000">
    <property type="match status" value="1"/>
</dbReference>
<keyword evidence="2" id="KW-1185">Reference proteome</keyword>
<dbReference type="Pfam" id="PF07873">
    <property type="entry name" value="YabP"/>
    <property type="match status" value="1"/>
</dbReference>
<dbReference type="PIRSF" id="PIRSF011576">
    <property type="entry name" value="YabP"/>
    <property type="match status" value="1"/>
</dbReference>
<dbReference type="EMBL" id="FNBU01000003">
    <property type="protein sequence ID" value="SDF16947.1"/>
    <property type="molecule type" value="Genomic_DNA"/>
</dbReference>
<dbReference type="NCBIfam" id="TIGR02892">
    <property type="entry name" value="spore_yabP"/>
    <property type="match status" value="1"/>
</dbReference>
<name>A0A1G7IW85_9FIRM</name>
<dbReference type="InterPro" id="IPR022476">
    <property type="entry name" value="Spore_YabP/YqfC"/>
</dbReference>
<protein>
    <submittedName>
        <fullName evidence="1">Sporulation protein YqfC/sporulation protein YabP,TIGR02892</fullName>
    </submittedName>
</protein>
<organism evidence="1 2">
    <name type="scientific">Sporolituus thermophilus DSM 23256</name>
    <dbReference type="NCBI Taxonomy" id="1123285"/>
    <lineage>
        <taxon>Bacteria</taxon>
        <taxon>Bacillati</taxon>
        <taxon>Bacillota</taxon>
        <taxon>Negativicutes</taxon>
        <taxon>Selenomonadales</taxon>
        <taxon>Sporomusaceae</taxon>
        <taxon>Sporolituus</taxon>
    </lineage>
</organism>
<dbReference type="RefSeq" id="WP_093688127.1">
    <property type="nucleotide sequence ID" value="NZ_FNBU01000003.1"/>
</dbReference>
<dbReference type="InterPro" id="IPR012504">
    <property type="entry name" value="Spore_YabP"/>
</dbReference>
<dbReference type="Proteomes" id="UP000243333">
    <property type="component" value="Unassembled WGS sequence"/>
</dbReference>
<accession>A0A1G7IW85</accession>
<proteinExistence type="predicted"/>
<dbReference type="AlphaFoldDB" id="A0A1G7IW85"/>
<dbReference type="GO" id="GO:0030435">
    <property type="term" value="P:sporulation resulting in formation of a cellular spore"/>
    <property type="evidence" value="ECO:0007669"/>
    <property type="project" value="InterPro"/>
</dbReference>
<evidence type="ECO:0000313" key="2">
    <source>
        <dbReference type="Proteomes" id="UP000243333"/>
    </source>
</evidence>
<dbReference type="STRING" id="1123285.SAMN05660235_00684"/>